<dbReference type="Proteomes" id="UP001500755">
    <property type="component" value="Unassembled WGS sequence"/>
</dbReference>
<dbReference type="RefSeq" id="WP_344309382.1">
    <property type="nucleotide sequence ID" value="NZ_BAAANO010000018.1"/>
</dbReference>
<keyword evidence="4" id="KW-1185">Reference proteome</keyword>
<dbReference type="Gene3D" id="3.40.630.30">
    <property type="match status" value="1"/>
</dbReference>
<protein>
    <recommendedName>
        <fullName evidence="5">N-acetyltransferase</fullName>
    </recommendedName>
</protein>
<dbReference type="InterPro" id="IPR000182">
    <property type="entry name" value="GNAT_dom"/>
</dbReference>
<evidence type="ECO:0000259" key="2">
    <source>
        <dbReference type="PROSITE" id="PS51729"/>
    </source>
</evidence>
<dbReference type="PANTHER" id="PTHR31435:SF9">
    <property type="entry name" value="PROTEIN NATD1"/>
    <property type="match status" value="1"/>
</dbReference>
<dbReference type="EMBL" id="BAAANO010000018">
    <property type="protein sequence ID" value="GAA2009593.1"/>
    <property type="molecule type" value="Genomic_DNA"/>
</dbReference>
<feature type="domain" description="N-acetyltransferase" evidence="2">
    <location>
        <begin position="14"/>
        <end position="104"/>
    </location>
</feature>
<feature type="domain" description="N-acetyltransferase" evidence="1">
    <location>
        <begin position="1"/>
        <end position="107"/>
    </location>
</feature>
<reference evidence="4" key="1">
    <citation type="journal article" date="2019" name="Int. J. Syst. Evol. Microbiol.">
        <title>The Global Catalogue of Microorganisms (GCM) 10K type strain sequencing project: providing services to taxonomists for standard genome sequencing and annotation.</title>
        <authorList>
            <consortium name="The Broad Institute Genomics Platform"/>
            <consortium name="The Broad Institute Genome Sequencing Center for Infectious Disease"/>
            <person name="Wu L."/>
            <person name="Ma J."/>
        </authorList>
    </citation>
    <scope>NUCLEOTIDE SEQUENCE [LARGE SCALE GENOMIC DNA]</scope>
    <source>
        <strain evidence="4">JCM 14546</strain>
    </source>
</reference>
<name>A0ABP5F0U6_9MICO</name>
<dbReference type="SUPFAM" id="SSF55729">
    <property type="entry name" value="Acyl-CoA N-acyltransferases (Nat)"/>
    <property type="match status" value="1"/>
</dbReference>
<proteinExistence type="predicted"/>
<dbReference type="InterPro" id="IPR045057">
    <property type="entry name" value="Gcn5-rel_NAT"/>
</dbReference>
<organism evidence="3 4">
    <name type="scientific">Brevibacterium samyangense</name>
    <dbReference type="NCBI Taxonomy" id="366888"/>
    <lineage>
        <taxon>Bacteria</taxon>
        <taxon>Bacillati</taxon>
        <taxon>Actinomycetota</taxon>
        <taxon>Actinomycetes</taxon>
        <taxon>Micrococcales</taxon>
        <taxon>Brevibacteriaceae</taxon>
        <taxon>Brevibacterium</taxon>
    </lineage>
</organism>
<dbReference type="InterPro" id="IPR016181">
    <property type="entry name" value="Acyl_CoA_acyltransferase"/>
</dbReference>
<dbReference type="Pfam" id="PF14542">
    <property type="entry name" value="Acetyltransf_CG"/>
    <property type="match status" value="1"/>
</dbReference>
<evidence type="ECO:0000259" key="1">
    <source>
        <dbReference type="PROSITE" id="PS51186"/>
    </source>
</evidence>
<comment type="caution">
    <text evidence="3">The sequence shown here is derived from an EMBL/GenBank/DDBJ whole genome shotgun (WGS) entry which is preliminary data.</text>
</comment>
<evidence type="ECO:0000313" key="3">
    <source>
        <dbReference type="EMBL" id="GAA2009593.1"/>
    </source>
</evidence>
<dbReference type="PANTHER" id="PTHR31435">
    <property type="entry name" value="PROTEIN NATD1"/>
    <property type="match status" value="1"/>
</dbReference>
<evidence type="ECO:0000313" key="4">
    <source>
        <dbReference type="Proteomes" id="UP001500755"/>
    </source>
</evidence>
<dbReference type="InterPro" id="IPR031165">
    <property type="entry name" value="GNAT_YJDJ"/>
</dbReference>
<evidence type="ECO:0008006" key="5">
    <source>
        <dbReference type="Google" id="ProtNLM"/>
    </source>
</evidence>
<gene>
    <name evidence="3" type="ORF">GCM10009755_20530</name>
</gene>
<dbReference type="PROSITE" id="PS51729">
    <property type="entry name" value="GNAT_YJDJ"/>
    <property type="match status" value="1"/>
</dbReference>
<dbReference type="PROSITE" id="PS51186">
    <property type="entry name" value="GNAT"/>
    <property type="match status" value="1"/>
</dbReference>
<sequence>MAEPTLVAHDVEVVNNTDHERFELWIPGAERRFVGFLGYRAIAPGVYEVLHTVIGEAYGRQGYARTLVTKFLEILRSRGAHIVPTCTYVQDYLERFPQYDDVVQPRH</sequence>
<accession>A0ABP5F0U6</accession>